<dbReference type="PANTHER" id="PTHR46844:SF1">
    <property type="entry name" value="SLR5058 PROTEIN"/>
    <property type="match status" value="1"/>
</dbReference>
<dbReference type="SUPFAM" id="SSF52540">
    <property type="entry name" value="P-loop containing nucleoside triphosphate hydrolases"/>
    <property type="match status" value="1"/>
</dbReference>
<dbReference type="InterPro" id="IPR007111">
    <property type="entry name" value="NACHT_NTPase"/>
</dbReference>
<keyword evidence="4" id="KW-1185">Reference proteome</keyword>
<feature type="compositionally biased region" description="Basic and acidic residues" evidence="1">
    <location>
        <begin position="84"/>
        <end position="99"/>
    </location>
</feature>
<protein>
    <submittedName>
        <fullName evidence="3">NACHT, LRR and PYD domains-containing protein 10</fullName>
    </submittedName>
</protein>
<comment type="caution">
    <text evidence="3">The sequence shown here is derived from an EMBL/GenBank/DDBJ whole genome shotgun (WGS) entry which is preliminary data.</text>
</comment>
<sequence>MSNKAKKRKKKAKKKSRRDEISSDDLDHQYTSQRSKRKPQVFESDNESSATSSEEEIVSHTDTRRKEGKAKPSANYAEQSKSIQRKEWQAQQGGKERVPRKYKKGRDRAHLDREVSKMSRHKQKEVKSESESEEDSASTSDEGESSEPKQKTISTPLPSGEVTEERVIKRKTTGGKGTKDVLEHAEEYEVSEDTNRSKNEGKRRKKDRVKKGEMKEGRKITSSSSSETDDSSPECDVGRILSESENKKLVKVFKCNYGKLCYAIKDPNATAVQLQAKRLLSRSKLKNVLISPESQQVKAIALVHALYRKIKSRPEKVFTVSEVCLHNESLQEVGTEMSIEIGKVCPDRQASVFSPPEILPTAESDTGETPAKKMHQPLPIASFSEASSISSSVKVSMSIPQLGPSPVLTKYKEYLKACYAAKPLAPSDKYLPTLDAPYINLAMVGRESYNPEQRDEFTRQTLHGGVDQILHSKTPISIEDLLTPKEGGKPVRFVLVEGPPGIGKSTFAWEACRRWDEIESLRDYHTVVLLKLREKWVLNATSLSDLLRYPSHPDFSESIASELVESQGRNVLLVLDGFDEVSHSFHENSVIKSVLCRQLLPECTIILTTRPSAKYTLESICQPRIDKHVEIIGFTEEERVRYITEVFSKEPELQVNFLKYMFLVPHIKSMMYIPLNCAIIAQVYYESQTSRQLAIPKTRTQLYKALTHSLLVRHMKMKKTDYEATSNLPEGLNKEDMNAFKTLAKFAFDSYHEGESRKITFFKEHIPEGLIHFGFMNESTEMYAGKGVERTFSFLHLSLQEYLAAWHLAKSYSIEFQWLIIGWH</sequence>
<evidence type="ECO:0000259" key="2">
    <source>
        <dbReference type="PROSITE" id="PS50837"/>
    </source>
</evidence>
<evidence type="ECO:0000313" key="3">
    <source>
        <dbReference type="EMBL" id="CAI8013736.1"/>
    </source>
</evidence>
<evidence type="ECO:0000313" key="4">
    <source>
        <dbReference type="Proteomes" id="UP001174909"/>
    </source>
</evidence>
<feature type="compositionally biased region" description="Basic residues" evidence="1">
    <location>
        <begin position="1"/>
        <end position="16"/>
    </location>
</feature>
<dbReference type="Pfam" id="PF05729">
    <property type="entry name" value="NACHT"/>
    <property type="match status" value="1"/>
</dbReference>
<feature type="domain" description="NACHT" evidence="2">
    <location>
        <begin position="492"/>
        <end position="613"/>
    </location>
</feature>
<feature type="region of interest" description="Disordered" evidence="1">
    <location>
        <begin position="1"/>
        <end position="236"/>
    </location>
</feature>
<name>A0AA35WDX6_GEOBA</name>
<reference evidence="3" key="1">
    <citation type="submission" date="2023-03" db="EMBL/GenBank/DDBJ databases">
        <authorList>
            <person name="Steffen K."/>
            <person name="Cardenas P."/>
        </authorList>
    </citation>
    <scope>NUCLEOTIDE SEQUENCE</scope>
</reference>
<evidence type="ECO:0000256" key="1">
    <source>
        <dbReference type="SAM" id="MobiDB-lite"/>
    </source>
</evidence>
<dbReference type="InterPro" id="IPR027417">
    <property type="entry name" value="P-loop_NTPase"/>
</dbReference>
<gene>
    <name evidence="3" type="ORF">GBAR_LOCUS8667</name>
</gene>
<dbReference type="PROSITE" id="PS50837">
    <property type="entry name" value="NACHT"/>
    <property type="match status" value="1"/>
</dbReference>
<feature type="compositionally biased region" description="Basic and acidic residues" evidence="1">
    <location>
        <begin position="210"/>
        <end position="219"/>
    </location>
</feature>
<dbReference type="Gene3D" id="3.40.50.300">
    <property type="entry name" value="P-loop containing nucleotide triphosphate hydrolases"/>
    <property type="match status" value="1"/>
</dbReference>
<accession>A0AA35WDX6</accession>
<feature type="compositionally biased region" description="Basic and acidic residues" evidence="1">
    <location>
        <begin position="108"/>
        <end position="117"/>
    </location>
</feature>
<dbReference type="AlphaFoldDB" id="A0AA35WDX6"/>
<dbReference type="PANTHER" id="PTHR46844">
    <property type="entry name" value="SLR5058 PROTEIN"/>
    <property type="match status" value="1"/>
</dbReference>
<proteinExistence type="predicted"/>
<feature type="compositionally biased region" description="Basic and acidic residues" evidence="1">
    <location>
        <begin position="17"/>
        <end position="28"/>
    </location>
</feature>
<organism evidence="3 4">
    <name type="scientific">Geodia barretti</name>
    <name type="common">Barrett's horny sponge</name>
    <dbReference type="NCBI Taxonomy" id="519541"/>
    <lineage>
        <taxon>Eukaryota</taxon>
        <taxon>Metazoa</taxon>
        <taxon>Porifera</taxon>
        <taxon>Demospongiae</taxon>
        <taxon>Heteroscleromorpha</taxon>
        <taxon>Tetractinellida</taxon>
        <taxon>Astrophorina</taxon>
        <taxon>Geodiidae</taxon>
        <taxon>Geodia</taxon>
    </lineage>
</organism>
<dbReference type="Proteomes" id="UP001174909">
    <property type="component" value="Unassembled WGS sequence"/>
</dbReference>
<dbReference type="EMBL" id="CASHTH010001290">
    <property type="protein sequence ID" value="CAI8013736.1"/>
    <property type="molecule type" value="Genomic_DNA"/>
</dbReference>
<feature type="compositionally biased region" description="Acidic residues" evidence="1">
    <location>
        <begin position="131"/>
        <end position="145"/>
    </location>
</feature>
<feature type="compositionally biased region" description="Basic and acidic residues" evidence="1">
    <location>
        <begin position="177"/>
        <end position="200"/>
    </location>
</feature>